<accession>A0A1G9U678</accession>
<reference evidence="8" key="1">
    <citation type="submission" date="2016-10" db="EMBL/GenBank/DDBJ databases">
        <authorList>
            <person name="Varghese N."/>
            <person name="Submissions S."/>
        </authorList>
    </citation>
    <scope>NUCLEOTIDE SEQUENCE [LARGE SCALE GENOMIC DNA]</scope>
    <source>
        <strain evidence="8">CGMCC 1.10119</strain>
    </source>
</reference>
<dbReference type="PANTHER" id="PTHR10098:SF108">
    <property type="entry name" value="TETRATRICOPEPTIDE REPEAT PROTEIN 28"/>
    <property type="match status" value="1"/>
</dbReference>
<dbReference type="Gene3D" id="1.10.10.10">
    <property type="entry name" value="Winged helix-like DNA-binding domain superfamily/Winged helix DNA-binding domain"/>
    <property type="match status" value="1"/>
</dbReference>
<feature type="compositionally biased region" description="Low complexity" evidence="2">
    <location>
        <begin position="277"/>
        <end position="289"/>
    </location>
</feature>
<dbReference type="SMART" id="SM00028">
    <property type="entry name" value="TPR"/>
    <property type="match status" value="8"/>
</dbReference>
<feature type="compositionally biased region" description="Low complexity" evidence="2">
    <location>
        <begin position="1185"/>
        <end position="1195"/>
    </location>
</feature>
<dbReference type="Pfam" id="PF07721">
    <property type="entry name" value="TPR_4"/>
    <property type="match status" value="1"/>
</dbReference>
<dbReference type="SUPFAM" id="SSF52540">
    <property type="entry name" value="P-loop containing nucleoside triphosphate hydrolases"/>
    <property type="match status" value="1"/>
</dbReference>
<evidence type="ECO:0000259" key="4">
    <source>
        <dbReference type="Pfam" id="PF17874"/>
    </source>
</evidence>
<dbReference type="SUPFAM" id="SSF48452">
    <property type="entry name" value="TPR-like"/>
    <property type="match status" value="2"/>
</dbReference>
<dbReference type="AlphaFoldDB" id="A0A1G9U678"/>
<dbReference type="InterPro" id="IPR011990">
    <property type="entry name" value="TPR-like_helical_dom_sf"/>
</dbReference>
<organism evidence="7 8">
    <name type="scientific">Halogranum gelatinilyticum</name>
    <dbReference type="NCBI Taxonomy" id="660521"/>
    <lineage>
        <taxon>Archaea</taxon>
        <taxon>Methanobacteriati</taxon>
        <taxon>Methanobacteriota</taxon>
        <taxon>Stenosarchaea group</taxon>
        <taxon>Halobacteria</taxon>
        <taxon>Halobacteriales</taxon>
        <taxon>Haloferacaceae</taxon>
    </lineage>
</organism>
<evidence type="ECO:0000259" key="6">
    <source>
        <dbReference type="Pfam" id="PF25213"/>
    </source>
</evidence>
<keyword evidence="8" id="KW-1185">Reference proteome</keyword>
<dbReference type="Pfam" id="PF17874">
    <property type="entry name" value="TPR_MalT"/>
    <property type="match status" value="1"/>
</dbReference>
<proteinExistence type="predicted"/>
<dbReference type="InterPro" id="IPR036388">
    <property type="entry name" value="WH-like_DNA-bd_sf"/>
</dbReference>
<dbReference type="InterPro" id="IPR057574">
    <property type="entry name" value="nSTAND_NTPase5_dom"/>
</dbReference>
<feature type="domain" description="MalT-like TPR region" evidence="4">
    <location>
        <begin position="990"/>
        <end position="1177"/>
    </location>
</feature>
<dbReference type="STRING" id="660521.SAMN04487949_2060"/>
<dbReference type="Pfam" id="PF25213">
    <property type="entry name" value="HVO_A0261_N"/>
    <property type="match status" value="1"/>
</dbReference>
<keyword evidence="1" id="KW-0802">TPR repeat</keyword>
<feature type="region of interest" description="Disordered" evidence="2">
    <location>
        <begin position="260"/>
        <end position="325"/>
    </location>
</feature>
<dbReference type="InterPro" id="IPR019734">
    <property type="entry name" value="TPR_rpt"/>
</dbReference>
<dbReference type="Pfam" id="PF08350">
    <property type="entry name" value="FilR1_middle"/>
    <property type="match status" value="1"/>
</dbReference>
<feature type="compositionally biased region" description="Low complexity" evidence="2">
    <location>
        <begin position="297"/>
        <end position="321"/>
    </location>
</feature>
<dbReference type="GO" id="GO:0042802">
    <property type="term" value="F:identical protein binding"/>
    <property type="evidence" value="ECO:0007669"/>
    <property type="project" value="InterPro"/>
</dbReference>
<dbReference type="Gene3D" id="1.25.40.10">
    <property type="entry name" value="Tetratricopeptide repeat domain"/>
    <property type="match status" value="3"/>
</dbReference>
<feature type="domain" description="Novel STAND NTPase 5" evidence="5">
    <location>
        <begin position="378"/>
        <end position="492"/>
    </location>
</feature>
<dbReference type="Proteomes" id="UP000199451">
    <property type="component" value="Unassembled WGS sequence"/>
</dbReference>
<feature type="domain" description="HVO-A0261-like N-terminal" evidence="6">
    <location>
        <begin position="7"/>
        <end position="77"/>
    </location>
</feature>
<dbReference type="InterPro" id="IPR013561">
    <property type="entry name" value="FilR1_middle_dom"/>
</dbReference>
<sequence>METAKLVARRADFLQSLSTSPREKRDLVDELDYSRSTVDRAVRDLEMHGLVERTNAGYVTTVSGRVSVEQYRQFVETTLDTLELQELVDQFPPDVELDGRILRNASVDRADDTAPYTPAERLIDTAEKADRLRVLAVSLPDPRFFDVVAERSRAGELSVDAVVAEPLWKTLHDQHGEMLTTITETGMELSVGDVPAFDLLLFDRGEETTVCIVVFSDAGSILGVLTNDTPAAVEWAEQRFEHHRADAESVVGELMRGGTSAALADSDGESAVEGDTDTTAATESSATATADREDAPTATGETAASGETATSRETTTSAATTDPKDLTLEREGFVRLSETYFDRRAVDPVTCWQVGMELTEIRAGYAIDREYVRDGERRSLTDDLLAGLRAGADHALLGPPGTGKSTVCKRVACRWFENGDGPVFYRESGVGASFRSVTHLADRLRRTDGHALVVVEDVPRAEANAAVRLLQEFADADGVTFLFDARTNEWEDPPAALSARLDALRHEVVTTVTVPPLDERECDRLVERFASLADREVDLTGEDLLSGIRGDETDPEEATSGELLLVLHRLTQTAQRADSESATTTTLLEDVRDTYETLRAAGDDVLDVGVLVNLLNATGVGVRPELVHALADDGRRPTGGTNGAGDGGHRAVDDALAELEGSVLFERKRGEGSPYRTVHELWSTHFLEHLLDAEGTRDAQRRVGRVVTAFLSLADDAEARERIDWEFAGEAPGLLPVERDPTDWADSAVERLFQLGQDRPTLAPLYGSSAYSRIDLPEACSTATRLRVAEWRGRMLHQAGEYDDARREFELLAERAETADLPATRRTEFRALAHKHLGTAENDAGNYEAAADHYEEGLAHYRDLGQPKGQAQCLNNLGTVAYVRGDRAGAEDYFERSLEQYRELDAKTDVANTLNNLGVLARSRGSLAEGQEYHERSLALYEQVGTQQDVADALGNLGTVALDRGDVDAAERYARRQLDVVRDVGYPRGRAMALENLGSAARLRGDLDDAVASLEKALDILREVGDQWTEGTVLDGLGRAYRDRGDLDDAAATFRRLRELARDIESPERLGSALVGLASVALDRGDLDAARGYAEWCLDRGLGEEHVAATAAAHRLLAAVARRRGEFATAEERLTAAADLLEASDVGHERARVARERAEVSAARGDTAAARERFQAAADRFREAGATADAEATAARLGELTERTATDDGNETSTDAPGESAESAEPRAEDD</sequence>
<dbReference type="EMBL" id="FNHL01000002">
    <property type="protein sequence ID" value="SDM55477.1"/>
    <property type="molecule type" value="Genomic_DNA"/>
</dbReference>
<feature type="region of interest" description="Disordered" evidence="2">
    <location>
        <begin position="1185"/>
        <end position="1231"/>
    </location>
</feature>
<dbReference type="PANTHER" id="PTHR10098">
    <property type="entry name" value="RAPSYN-RELATED"/>
    <property type="match status" value="1"/>
</dbReference>
<dbReference type="InterPro" id="IPR011717">
    <property type="entry name" value="TPR-4"/>
</dbReference>
<dbReference type="SUPFAM" id="SSF46785">
    <property type="entry name" value="Winged helix' DNA-binding domain"/>
    <property type="match status" value="1"/>
</dbReference>
<protein>
    <submittedName>
        <fullName evidence="7">Predicted transcriptional regulator, contains HTH domain</fullName>
    </submittedName>
</protein>
<gene>
    <name evidence="7" type="ORF">SAMN04487949_2060</name>
</gene>
<name>A0A1G9U678_9EURY</name>
<dbReference type="Pfam" id="PF13424">
    <property type="entry name" value="TPR_12"/>
    <property type="match status" value="2"/>
</dbReference>
<dbReference type="InterPro" id="IPR057527">
    <property type="entry name" value="HVO_A0261-like_N"/>
</dbReference>
<dbReference type="InterPro" id="IPR041617">
    <property type="entry name" value="TPR_MalT"/>
</dbReference>
<feature type="compositionally biased region" description="Acidic residues" evidence="2">
    <location>
        <begin position="266"/>
        <end position="276"/>
    </location>
</feature>
<evidence type="ECO:0000256" key="2">
    <source>
        <dbReference type="SAM" id="MobiDB-lite"/>
    </source>
</evidence>
<evidence type="ECO:0000259" key="3">
    <source>
        <dbReference type="Pfam" id="PF08350"/>
    </source>
</evidence>
<feature type="repeat" description="TPR" evidence="1">
    <location>
        <begin position="991"/>
        <end position="1024"/>
    </location>
</feature>
<dbReference type="Pfam" id="PF25199">
    <property type="entry name" value="nSTAND_NTPase5"/>
    <property type="match status" value="1"/>
</dbReference>
<dbReference type="InterPro" id="IPR036390">
    <property type="entry name" value="WH_DNA-bd_sf"/>
</dbReference>
<feature type="domain" description="Methanogenesis regulatory protein FilR1 middle" evidence="3">
    <location>
        <begin position="115"/>
        <end position="246"/>
    </location>
</feature>
<evidence type="ECO:0000313" key="8">
    <source>
        <dbReference type="Proteomes" id="UP000199451"/>
    </source>
</evidence>
<dbReference type="InterPro" id="IPR027417">
    <property type="entry name" value="P-loop_NTPase"/>
</dbReference>
<evidence type="ECO:0000259" key="5">
    <source>
        <dbReference type="Pfam" id="PF25199"/>
    </source>
</evidence>
<evidence type="ECO:0000256" key="1">
    <source>
        <dbReference type="PROSITE-ProRule" id="PRU00339"/>
    </source>
</evidence>
<evidence type="ECO:0000313" key="7">
    <source>
        <dbReference type="EMBL" id="SDM55477.1"/>
    </source>
</evidence>
<dbReference type="PROSITE" id="PS50005">
    <property type="entry name" value="TPR"/>
    <property type="match status" value="1"/>
</dbReference>